<keyword evidence="9" id="KW-0378">Hydrolase</keyword>
<dbReference type="PRINTS" id="PR00868">
    <property type="entry name" value="DNAPOLI"/>
</dbReference>
<dbReference type="NCBIfam" id="NF004397">
    <property type="entry name" value="PRK05755.1"/>
    <property type="match status" value="1"/>
</dbReference>
<dbReference type="Gene3D" id="3.40.50.1010">
    <property type="entry name" value="5'-nuclease"/>
    <property type="match status" value="1"/>
</dbReference>
<keyword evidence="8 16" id="KW-0227">DNA damage</keyword>
<dbReference type="GO" id="GO:0003677">
    <property type="term" value="F:DNA binding"/>
    <property type="evidence" value="ECO:0007669"/>
    <property type="project" value="UniProtKB-UniRule"/>
</dbReference>
<dbReference type="SUPFAM" id="SSF88723">
    <property type="entry name" value="PIN domain-like"/>
    <property type="match status" value="1"/>
</dbReference>
<keyword evidence="11 16" id="KW-0239">DNA-directed DNA polymerase</keyword>
<dbReference type="InterPro" id="IPR019760">
    <property type="entry name" value="DNA-dir_DNA_pol_A_CS"/>
</dbReference>
<dbReference type="FunFam" id="1.20.1060.10:FF:000001">
    <property type="entry name" value="DNA polymerase I"/>
    <property type="match status" value="1"/>
</dbReference>
<evidence type="ECO:0000256" key="9">
    <source>
        <dbReference type="ARBA" id="ARBA00022801"/>
    </source>
</evidence>
<dbReference type="EC" id="2.7.7.7" evidence="2 15"/>
<comment type="similarity">
    <text evidence="1 16">Belongs to the DNA polymerase type-A family.</text>
</comment>
<dbReference type="SUPFAM" id="SSF56672">
    <property type="entry name" value="DNA/RNA polymerases"/>
    <property type="match status" value="1"/>
</dbReference>
<dbReference type="EMBL" id="FOIN01000043">
    <property type="protein sequence ID" value="SET79221.1"/>
    <property type="molecule type" value="Genomic_DNA"/>
</dbReference>
<evidence type="ECO:0000256" key="6">
    <source>
        <dbReference type="ARBA" id="ARBA00022705"/>
    </source>
</evidence>
<dbReference type="SMART" id="SM00474">
    <property type="entry name" value="35EXOc"/>
    <property type="match status" value="1"/>
</dbReference>
<evidence type="ECO:0000256" key="13">
    <source>
        <dbReference type="ARBA" id="ARBA00023204"/>
    </source>
</evidence>
<dbReference type="GO" id="GO:0008409">
    <property type="term" value="F:5'-3' exonuclease activity"/>
    <property type="evidence" value="ECO:0007669"/>
    <property type="project" value="InterPro"/>
</dbReference>
<evidence type="ECO:0000256" key="16">
    <source>
        <dbReference type="RuleBase" id="RU004460"/>
    </source>
</evidence>
<dbReference type="GO" id="GO:0006302">
    <property type="term" value="P:double-strand break repair"/>
    <property type="evidence" value="ECO:0007669"/>
    <property type="project" value="TreeGrafter"/>
</dbReference>
<keyword evidence="6 16" id="KW-0235">DNA replication</keyword>
<dbReference type="Gene3D" id="3.30.70.370">
    <property type="match status" value="1"/>
</dbReference>
<evidence type="ECO:0000256" key="1">
    <source>
        <dbReference type="ARBA" id="ARBA00007705"/>
    </source>
</evidence>
<dbReference type="InterPro" id="IPR020046">
    <property type="entry name" value="5-3_exonucl_a-hlix_arch_N"/>
</dbReference>
<dbReference type="InterPro" id="IPR020045">
    <property type="entry name" value="DNA_polI_H3TH"/>
</dbReference>
<dbReference type="Pfam" id="PF22619">
    <property type="entry name" value="DNA_polI_exo1"/>
    <property type="match status" value="1"/>
</dbReference>
<dbReference type="OrthoDB" id="9806424at2"/>
<evidence type="ECO:0000256" key="5">
    <source>
        <dbReference type="ARBA" id="ARBA00022695"/>
    </source>
</evidence>
<evidence type="ECO:0000256" key="2">
    <source>
        <dbReference type="ARBA" id="ARBA00012417"/>
    </source>
</evidence>
<dbReference type="InterPro" id="IPR018320">
    <property type="entry name" value="DNA_polymerase_1"/>
</dbReference>
<evidence type="ECO:0000259" key="18">
    <source>
        <dbReference type="SMART" id="SM00475"/>
    </source>
</evidence>
<dbReference type="PROSITE" id="PS00447">
    <property type="entry name" value="DNA_POLYMERASE_A"/>
    <property type="match status" value="1"/>
</dbReference>
<dbReference type="Proteomes" id="UP000198558">
    <property type="component" value="Unassembled WGS sequence"/>
</dbReference>
<feature type="domain" description="DNA-directed DNA polymerase family A palm" evidence="19">
    <location>
        <begin position="629"/>
        <end position="834"/>
    </location>
</feature>
<keyword evidence="10" id="KW-0269">Exonuclease</keyword>
<dbReference type="Pfam" id="PF02739">
    <property type="entry name" value="5_3_exonuc_N"/>
    <property type="match status" value="1"/>
</dbReference>
<evidence type="ECO:0000313" key="20">
    <source>
        <dbReference type="EMBL" id="SET79221.1"/>
    </source>
</evidence>
<dbReference type="GO" id="GO:0006261">
    <property type="term" value="P:DNA-templated DNA replication"/>
    <property type="evidence" value="ECO:0007669"/>
    <property type="project" value="UniProtKB-UniRule"/>
</dbReference>
<feature type="domain" description="3'-5' exonuclease" evidence="17">
    <location>
        <begin position="297"/>
        <end position="463"/>
    </location>
</feature>
<dbReference type="SUPFAM" id="SSF53098">
    <property type="entry name" value="Ribonuclease H-like"/>
    <property type="match status" value="1"/>
</dbReference>
<keyword evidence="12 16" id="KW-0238">DNA-binding</keyword>
<dbReference type="GO" id="GO:0003887">
    <property type="term" value="F:DNA-directed DNA polymerase activity"/>
    <property type="evidence" value="ECO:0007669"/>
    <property type="project" value="UniProtKB-UniRule"/>
</dbReference>
<evidence type="ECO:0000256" key="12">
    <source>
        <dbReference type="ARBA" id="ARBA00023125"/>
    </source>
</evidence>
<dbReference type="PANTHER" id="PTHR10133">
    <property type="entry name" value="DNA POLYMERASE I"/>
    <property type="match status" value="1"/>
</dbReference>
<feature type="domain" description="5'-3' exonuclease" evidence="18">
    <location>
        <begin position="1"/>
        <end position="263"/>
    </location>
</feature>
<accession>A0A1I0H6B0</accession>
<dbReference type="InterPro" id="IPR012337">
    <property type="entry name" value="RNaseH-like_sf"/>
</dbReference>
<name>A0A1I0H6B0_9FIRM</name>
<dbReference type="CDD" id="cd09898">
    <property type="entry name" value="H3TH_53EXO"/>
    <property type="match status" value="1"/>
</dbReference>
<dbReference type="AlphaFoldDB" id="A0A1I0H6B0"/>
<dbReference type="InterPro" id="IPR054690">
    <property type="entry name" value="DNA_polI_exonuclease"/>
</dbReference>
<dbReference type="GO" id="GO:0008408">
    <property type="term" value="F:3'-5' exonuclease activity"/>
    <property type="evidence" value="ECO:0007669"/>
    <property type="project" value="InterPro"/>
</dbReference>
<evidence type="ECO:0000256" key="3">
    <source>
        <dbReference type="ARBA" id="ARBA00020311"/>
    </source>
</evidence>
<evidence type="ECO:0000256" key="15">
    <source>
        <dbReference type="NCBIfam" id="TIGR00593"/>
    </source>
</evidence>
<dbReference type="FunFam" id="3.40.50.1010:FF:000001">
    <property type="entry name" value="DNA polymerase I"/>
    <property type="match status" value="1"/>
</dbReference>
<reference evidence="21" key="1">
    <citation type="submission" date="2016-10" db="EMBL/GenBank/DDBJ databases">
        <authorList>
            <person name="Varghese N."/>
            <person name="Submissions S."/>
        </authorList>
    </citation>
    <scope>NUCLEOTIDE SEQUENCE [LARGE SCALE GENOMIC DNA]</scope>
    <source>
        <strain evidence="21">DSM 1551</strain>
    </source>
</reference>
<organism evidence="20 21">
    <name type="scientific">Thomasclavelia cocleata</name>
    <dbReference type="NCBI Taxonomy" id="69824"/>
    <lineage>
        <taxon>Bacteria</taxon>
        <taxon>Bacillati</taxon>
        <taxon>Bacillota</taxon>
        <taxon>Erysipelotrichia</taxon>
        <taxon>Erysipelotrichales</taxon>
        <taxon>Coprobacillaceae</taxon>
        <taxon>Thomasclavelia</taxon>
    </lineage>
</organism>
<dbReference type="SMART" id="SM00475">
    <property type="entry name" value="53EXOc"/>
    <property type="match status" value="1"/>
</dbReference>
<evidence type="ECO:0000259" key="19">
    <source>
        <dbReference type="SMART" id="SM00482"/>
    </source>
</evidence>
<dbReference type="InterPro" id="IPR029060">
    <property type="entry name" value="PIN-like_dom_sf"/>
</dbReference>
<dbReference type="Pfam" id="PF01367">
    <property type="entry name" value="5_3_exonuc"/>
    <property type="match status" value="1"/>
</dbReference>
<dbReference type="RefSeq" id="WP_092356190.1">
    <property type="nucleotide sequence ID" value="NZ_FOIN01000043.1"/>
</dbReference>
<dbReference type="InterPro" id="IPR036279">
    <property type="entry name" value="5-3_exonuclease_C_sf"/>
</dbReference>
<evidence type="ECO:0000259" key="17">
    <source>
        <dbReference type="SMART" id="SM00474"/>
    </source>
</evidence>
<dbReference type="SMART" id="SM00482">
    <property type="entry name" value="POLAc"/>
    <property type="match status" value="1"/>
</dbReference>
<proteinExistence type="inferred from homology"/>
<dbReference type="InterPro" id="IPR001098">
    <property type="entry name" value="DNA-dir_DNA_pol_A_palm_dom"/>
</dbReference>
<dbReference type="InterPro" id="IPR036397">
    <property type="entry name" value="RNaseH_sf"/>
</dbReference>
<dbReference type="NCBIfam" id="TIGR00593">
    <property type="entry name" value="pola"/>
    <property type="match status" value="1"/>
</dbReference>
<dbReference type="Gene3D" id="1.20.1060.10">
    <property type="entry name" value="Taq DNA Polymerase, Chain T, domain 4"/>
    <property type="match status" value="1"/>
</dbReference>
<dbReference type="SUPFAM" id="SSF47807">
    <property type="entry name" value="5' to 3' exonuclease, C-terminal subdomain"/>
    <property type="match status" value="1"/>
</dbReference>
<dbReference type="InterPro" id="IPR008918">
    <property type="entry name" value="HhH2"/>
</dbReference>
<keyword evidence="13 16" id="KW-0234">DNA repair</keyword>
<evidence type="ECO:0000256" key="4">
    <source>
        <dbReference type="ARBA" id="ARBA00022679"/>
    </source>
</evidence>
<sequence>MKELVMIDGNSLLYRAYYATAAMGNMMVNKDGIPTNAVYGFANMLENILKGNPEYLMVAFDYGKKTFRNDLFEVYKGTRSATPDELVCQFSMIREYLTAHGIKYQEIEGYEGDDIIGTVSTLASKNRFKVSIVTSDKDMLQLVDDNISVYLTKKGVAELEKITPEKFKEIYGLIPDQMRDLKGLMGDKADNIPGIPGVGEKTALKLLKQYHTVENLSEHLDELKGKMGEKIRDNIDQGILSKRIATIIKDVPIEVDLEEYRYQGHDYNELADFYRRYSMNSLLKRMSLKNEDIKPQKEIDIKIVESLPIIKRDSSLVVGVYDTNYHRSLIIGFAIYNDSEAYYISLENAMNCNNFKSFIENETIEKYGYDIKKCINSSKWYGLKIKNYVFDLQLASYILNPSLKDEIRSVCEYYEYYDVLYDEEVYGKGAKKKIPEIDVIANHLVKQAKAIYVLKDKAIDRLQHENQFELYKDVEMPVAKILAEMEYQGAKIDKEVLKQLENQFGQEISILEKDIHQLAHKEFNIASPKQLGEVLFEDLKLPFAKKTKTGYSTSVDILNKLQDIHPIINKVLKYRMLSKLYSTYIIGLQEQVFVDGKIHTIYNQALTQTGRLSSTDPNLQNIPVKTPEGKLIRKAFIPEYDYLVSFDYSQIELRVLAHLAKVKSLIKAFNEDKDIHRHTASEIFGVSEEQVDSTMRRNAKAVNFGIIYGMSDFGLAEQVGVSVAEAREFIRSYFENYPEIKDYMDNNIEFCKKNGYVTTMLNRKRFIREINEKNYMRQEFGKRLAMNSPIQGSAADIIKVAMIKVDELLKKRGLKSKMILQVHDELIFDVYKEELGEVMEIVAKGMTTAVKMDVELKSEGSYAVNWYELK</sequence>
<evidence type="ECO:0000256" key="11">
    <source>
        <dbReference type="ARBA" id="ARBA00022932"/>
    </source>
</evidence>
<dbReference type="Gene3D" id="3.30.420.10">
    <property type="entry name" value="Ribonuclease H-like superfamily/Ribonuclease H"/>
    <property type="match status" value="1"/>
</dbReference>
<dbReference type="Gene3D" id="1.10.150.20">
    <property type="entry name" value="5' to 3' exonuclease, C-terminal subdomain"/>
    <property type="match status" value="2"/>
</dbReference>
<evidence type="ECO:0000256" key="7">
    <source>
        <dbReference type="ARBA" id="ARBA00022722"/>
    </source>
</evidence>
<dbReference type="InterPro" id="IPR043502">
    <property type="entry name" value="DNA/RNA_pol_sf"/>
</dbReference>
<gene>
    <name evidence="16" type="primary">polA</name>
    <name evidence="20" type="ORF">SAMN04489758_1437</name>
</gene>
<comment type="catalytic activity">
    <reaction evidence="14 16">
        <text>DNA(n) + a 2'-deoxyribonucleoside 5'-triphosphate = DNA(n+1) + diphosphate</text>
        <dbReference type="Rhea" id="RHEA:22508"/>
        <dbReference type="Rhea" id="RHEA-COMP:17339"/>
        <dbReference type="Rhea" id="RHEA-COMP:17340"/>
        <dbReference type="ChEBI" id="CHEBI:33019"/>
        <dbReference type="ChEBI" id="CHEBI:61560"/>
        <dbReference type="ChEBI" id="CHEBI:173112"/>
        <dbReference type="EC" id="2.7.7.7"/>
    </reaction>
</comment>
<dbReference type="FunFam" id="1.10.150.20:FF:000003">
    <property type="entry name" value="DNA polymerase I"/>
    <property type="match status" value="1"/>
</dbReference>
<protein>
    <recommendedName>
        <fullName evidence="3 15">DNA polymerase I</fullName>
        <ecNumber evidence="2 15">2.7.7.7</ecNumber>
    </recommendedName>
</protein>
<dbReference type="CDD" id="cd06140">
    <property type="entry name" value="DNA_polA_I_Bacillus_like_exo"/>
    <property type="match status" value="1"/>
</dbReference>
<keyword evidence="4 16" id="KW-0808">Transferase</keyword>
<dbReference type="SMART" id="SM00279">
    <property type="entry name" value="HhH2"/>
    <property type="match status" value="1"/>
</dbReference>
<dbReference type="Pfam" id="PF00476">
    <property type="entry name" value="DNA_pol_A"/>
    <property type="match status" value="1"/>
</dbReference>
<keyword evidence="5 16" id="KW-0548">Nucleotidyltransferase</keyword>
<dbReference type="InterPro" id="IPR002421">
    <property type="entry name" value="5-3_exonuclease"/>
</dbReference>
<comment type="subunit">
    <text evidence="16">Single-chain monomer with multiple functions.</text>
</comment>
<dbReference type="InterPro" id="IPR002298">
    <property type="entry name" value="DNA_polymerase_A"/>
</dbReference>
<dbReference type="InterPro" id="IPR002562">
    <property type="entry name" value="3'-5'_exonuclease_dom"/>
</dbReference>
<keyword evidence="21" id="KW-1185">Reference proteome</keyword>
<keyword evidence="7" id="KW-0540">Nuclease</keyword>
<dbReference type="FunFam" id="1.10.150.20:FF:000002">
    <property type="entry name" value="DNA polymerase I"/>
    <property type="match status" value="1"/>
</dbReference>
<dbReference type="PANTHER" id="PTHR10133:SF27">
    <property type="entry name" value="DNA POLYMERASE NU"/>
    <property type="match status" value="1"/>
</dbReference>
<evidence type="ECO:0000256" key="10">
    <source>
        <dbReference type="ARBA" id="ARBA00022839"/>
    </source>
</evidence>
<dbReference type="CDD" id="cd08637">
    <property type="entry name" value="DNA_pol_A_pol_I_C"/>
    <property type="match status" value="1"/>
</dbReference>
<evidence type="ECO:0000256" key="8">
    <source>
        <dbReference type="ARBA" id="ARBA00022763"/>
    </source>
</evidence>
<evidence type="ECO:0000256" key="14">
    <source>
        <dbReference type="ARBA" id="ARBA00049244"/>
    </source>
</evidence>
<dbReference type="CDD" id="cd09859">
    <property type="entry name" value="PIN_53EXO"/>
    <property type="match status" value="1"/>
</dbReference>
<evidence type="ECO:0000313" key="21">
    <source>
        <dbReference type="Proteomes" id="UP000198558"/>
    </source>
</evidence>
<dbReference type="GeneID" id="78289319"/>